<evidence type="ECO:0000313" key="3">
    <source>
        <dbReference type="Proteomes" id="UP000032142"/>
    </source>
</evidence>
<dbReference type="Proteomes" id="UP000032142">
    <property type="component" value="Unassembled WGS sequence"/>
</dbReference>
<keyword evidence="1" id="KW-0472">Membrane</keyword>
<sequence>MEARRKPCVVAAAQTAFRNPYGCWNFGLLAWAIWAGYGVGAL</sequence>
<accession>A0A0B0PVJ3</accession>
<name>A0A0B0PVJ3_GOSAR</name>
<proteinExistence type="predicted"/>
<keyword evidence="3" id="KW-1185">Reference proteome</keyword>
<dbReference type="AlphaFoldDB" id="A0A0B0PVJ3"/>
<evidence type="ECO:0000256" key="1">
    <source>
        <dbReference type="SAM" id="Phobius"/>
    </source>
</evidence>
<gene>
    <name evidence="2" type="ORF">F383_12008</name>
</gene>
<feature type="transmembrane region" description="Helical" evidence="1">
    <location>
        <begin position="21"/>
        <end position="40"/>
    </location>
</feature>
<organism evidence="2 3">
    <name type="scientific">Gossypium arboreum</name>
    <name type="common">Tree cotton</name>
    <name type="synonym">Gossypium nanking</name>
    <dbReference type="NCBI Taxonomy" id="29729"/>
    <lineage>
        <taxon>Eukaryota</taxon>
        <taxon>Viridiplantae</taxon>
        <taxon>Streptophyta</taxon>
        <taxon>Embryophyta</taxon>
        <taxon>Tracheophyta</taxon>
        <taxon>Spermatophyta</taxon>
        <taxon>Magnoliopsida</taxon>
        <taxon>eudicotyledons</taxon>
        <taxon>Gunneridae</taxon>
        <taxon>Pentapetalae</taxon>
        <taxon>rosids</taxon>
        <taxon>malvids</taxon>
        <taxon>Malvales</taxon>
        <taxon>Malvaceae</taxon>
        <taxon>Malvoideae</taxon>
        <taxon>Gossypium</taxon>
    </lineage>
</organism>
<protein>
    <submittedName>
        <fullName evidence="2">Uncharacterized protein</fullName>
    </submittedName>
</protein>
<evidence type="ECO:0000313" key="2">
    <source>
        <dbReference type="EMBL" id="KHG30508.1"/>
    </source>
</evidence>
<reference evidence="3" key="1">
    <citation type="submission" date="2014-09" db="EMBL/GenBank/DDBJ databases">
        <authorList>
            <person name="Mudge J."/>
            <person name="Ramaraj T."/>
            <person name="Lindquist I.E."/>
            <person name="Bharti A.K."/>
            <person name="Sundararajan A."/>
            <person name="Cameron C.T."/>
            <person name="Woodward J.E."/>
            <person name="May G.D."/>
            <person name="Brubaker C."/>
            <person name="Broadhvest J."/>
            <person name="Wilkins T.A."/>
        </authorList>
    </citation>
    <scope>NUCLEOTIDE SEQUENCE</scope>
    <source>
        <strain evidence="3">cv. AKA8401</strain>
    </source>
</reference>
<dbReference type="EMBL" id="KN457487">
    <property type="protein sequence ID" value="KHG30508.1"/>
    <property type="molecule type" value="Genomic_DNA"/>
</dbReference>
<keyword evidence="1" id="KW-1133">Transmembrane helix</keyword>
<keyword evidence="1" id="KW-0812">Transmembrane</keyword>